<comment type="catalytic activity">
    <reaction evidence="14 15">
        <text>ATP + H2O = ADP + phosphate + H(+)</text>
        <dbReference type="Rhea" id="RHEA:13065"/>
        <dbReference type="ChEBI" id="CHEBI:15377"/>
        <dbReference type="ChEBI" id="CHEBI:15378"/>
        <dbReference type="ChEBI" id="CHEBI:30616"/>
        <dbReference type="ChEBI" id="CHEBI:43474"/>
        <dbReference type="ChEBI" id="CHEBI:456216"/>
        <dbReference type="EC" id="5.6.2.4"/>
    </reaction>
</comment>
<dbReference type="SUPFAM" id="SSF50249">
    <property type="entry name" value="Nucleic acid-binding proteins"/>
    <property type="match status" value="1"/>
</dbReference>
<dbReference type="NCBIfam" id="NF008168">
    <property type="entry name" value="PRK10917.2-2"/>
    <property type="match status" value="1"/>
</dbReference>
<evidence type="ECO:0000256" key="13">
    <source>
        <dbReference type="ARBA" id="ARBA00034808"/>
    </source>
</evidence>
<dbReference type="Pfam" id="PF00271">
    <property type="entry name" value="Helicase_C"/>
    <property type="match status" value="1"/>
</dbReference>
<evidence type="ECO:0000256" key="3">
    <source>
        <dbReference type="ARBA" id="ARBA00022741"/>
    </source>
</evidence>
<dbReference type="PANTHER" id="PTHR47964:SF1">
    <property type="entry name" value="ATP-DEPENDENT DNA HELICASE HOMOLOG RECG, CHLOROPLASTIC"/>
    <property type="match status" value="1"/>
</dbReference>
<comment type="caution">
    <text evidence="18">The sequence shown here is derived from an EMBL/GenBank/DDBJ whole genome shotgun (WGS) entry which is preliminary data.</text>
</comment>
<dbReference type="Gene3D" id="3.40.50.300">
    <property type="entry name" value="P-loop containing nucleotide triphosphate hydrolases"/>
    <property type="match status" value="2"/>
</dbReference>
<evidence type="ECO:0000256" key="2">
    <source>
        <dbReference type="ARBA" id="ARBA00017846"/>
    </source>
</evidence>
<name>A0A0A0EWF3_9GAMM</name>
<dbReference type="Gene3D" id="2.40.50.140">
    <property type="entry name" value="Nucleic acid-binding proteins"/>
    <property type="match status" value="1"/>
</dbReference>
<dbReference type="SMART" id="SM00487">
    <property type="entry name" value="DEXDc"/>
    <property type="match status" value="1"/>
</dbReference>
<dbReference type="InterPro" id="IPR001650">
    <property type="entry name" value="Helicase_C-like"/>
</dbReference>
<feature type="domain" description="Helicase ATP-binding" evidence="16">
    <location>
        <begin position="292"/>
        <end position="466"/>
    </location>
</feature>
<evidence type="ECO:0000259" key="16">
    <source>
        <dbReference type="PROSITE" id="PS51192"/>
    </source>
</evidence>
<keyword evidence="6 15" id="KW-0347">Helicase</keyword>
<dbReference type="CDD" id="cd17992">
    <property type="entry name" value="DEXHc_RecG"/>
    <property type="match status" value="1"/>
</dbReference>
<reference evidence="18 19" key="1">
    <citation type="submission" date="2013-08" db="EMBL/GenBank/DDBJ databases">
        <title>Genome sequencing of Lysobacter.</title>
        <authorList>
            <person name="Zhang S."/>
            <person name="Wang G."/>
        </authorList>
    </citation>
    <scope>NUCLEOTIDE SEQUENCE [LARGE SCALE GENOMIC DNA]</scope>
    <source>
        <strain evidence="18 19">GH1-9</strain>
    </source>
</reference>
<dbReference type="EC" id="5.6.2.4" evidence="13 15"/>
<protein>
    <recommendedName>
        <fullName evidence="2 15">ATP-dependent DNA helicase RecG</fullName>
        <ecNumber evidence="13 15">5.6.2.4</ecNumber>
    </recommendedName>
</protein>
<feature type="domain" description="Helicase C-terminal" evidence="17">
    <location>
        <begin position="488"/>
        <end position="645"/>
    </location>
</feature>
<sequence length="710" mass="76712">MPRAARPAPALAVIGETPLTALPGCGPKVAEKLAARGLLLLQDLWLQLPRQYEDRTRLTTIAALQPGVAAQVEGRVEAVDRGFRYRPMLRVALGDESRGTLVLRFFHFRAAQVAQFRPGVRVRCYGTPRPGQHGLEIVHPSYRVVGDADDALGDSLDPVYPAVEGIGPATLRRLIGLALDRLPEAAALELLPERLRTELQLPTLREALLTVHRPPPDADVAALLAGTHPAQRRLALEELLAHHLSLRRQRIAQQAHAAVVLRDMALAERLCASLPFALTGAQQRVFAQIRADLARPSPMLRLVQGDVGSGKTVVAAMAAMMAVAAGRQAALMAPTELLAEQHLTNLRGWLEPLAVNVAWLAGKVTGRARAKVLEAVASGGAQVVVGTHALMQEGVAFRDLALAIVDEQHRFGVHQRLALRDKGAGVLADGVRDRIQVVPHQLVMTATPIPRTLAMAAYADLDVSAIDELPPGRTPVQTVALGAERRPDLVERIRKACAEGRQAYWVCTLIDDSDEVVAQAAQTTYEELGRQLPALRVGLVHGRMKVADKQTTMLAFKRGEIDLLVATTVIEVGVDVPNASLMIIENAERLGLAQLHQLRGRVGRGSAASSCVLLYQPPLSQLARQRLETMRETNDGFVIAEKDLELRGPGEILGTRQTGLAAFRVADLARDADLLPRVQALGERLLAESPDIAERIVARWVGGAARYASA</sequence>
<dbReference type="Pfam" id="PF17191">
    <property type="entry name" value="RecG_wedge"/>
    <property type="match status" value="1"/>
</dbReference>
<evidence type="ECO:0000256" key="4">
    <source>
        <dbReference type="ARBA" id="ARBA00022763"/>
    </source>
</evidence>
<keyword evidence="19" id="KW-1185">Reference proteome</keyword>
<dbReference type="GO" id="GO:0005524">
    <property type="term" value="F:ATP binding"/>
    <property type="evidence" value="ECO:0007669"/>
    <property type="project" value="UniProtKB-KW"/>
</dbReference>
<keyword evidence="3 15" id="KW-0547">Nucleotide-binding</keyword>
<keyword evidence="10 15" id="KW-0234">DNA repair</keyword>
<dbReference type="GO" id="GO:0003677">
    <property type="term" value="F:DNA binding"/>
    <property type="evidence" value="ECO:0007669"/>
    <property type="project" value="UniProtKB-KW"/>
</dbReference>
<dbReference type="InterPro" id="IPR047112">
    <property type="entry name" value="RecG/Mfd"/>
</dbReference>
<dbReference type="InterPro" id="IPR014001">
    <property type="entry name" value="Helicase_ATP-bd"/>
</dbReference>
<keyword evidence="9 15" id="KW-0233">DNA recombination</keyword>
<proteinExistence type="inferred from homology"/>
<evidence type="ECO:0000256" key="9">
    <source>
        <dbReference type="ARBA" id="ARBA00023172"/>
    </source>
</evidence>
<dbReference type="InterPro" id="IPR045562">
    <property type="entry name" value="RecG_dom3_C"/>
</dbReference>
<dbReference type="SMART" id="SM00490">
    <property type="entry name" value="HELICc"/>
    <property type="match status" value="1"/>
</dbReference>
<dbReference type="Proteomes" id="UP000029998">
    <property type="component" value="Unassembled WGS sequence"/>
</dbReference>
<dbReference type="AlphaFoldDB" id="A0A0A0EWF3"/>
<dbReference type="NCBIfam" id="TIGR00643">
    <property type="entry name" value="recG"/>
    <property type="match status" value="1"/>
</dbReference>
<evidence type="ECO:0000256" key="1">
    <source>
        <dbReference type="ARBA" id="ARBA00007504"/>
    </source>
</evidence>
<evidence type="ECO:0000256" key="8">
    <source>
        <dbReference type="ARBA" id="ARBA00023125"/>
    </source>
</evidence>
<dbReference type="InterPro" id="IPR011545">
    <property type="entry name" value="DEAD/DEAH_box_helicase_dom"/>
</dbReference>
<evidence type="ECO:0000256" key="12">
    <source>
        <dbReference type="ARBA" id="ARBA00034617"/>
    </source>
</evidence>
<evidence type="ECO:0000256" key="5">
    <source>
        <dbReference type="ARBA" id="ARBA00022801"/>
    </source>
</evidence>
<evidence type="ECO:0000313" key="18">
    <source>
        <dbReference type="EMBL" id="KGM55316.1"/>
    </source>
</evidence>
<dbReference type="STRING" id="1385517.N800_15275"/>
<dbReference type="GO" id="GO:0006310">
    <property type="term" value="P:DNA recombination"/>
    <property type="evidence" value="ECO:0007669"/>
    <property type="project" value="UniProtKB-UniRule"/>
</dbReference>
<dbReference type="OrthoDB" id="9804325at2"/>
<dbReference type="InterPro" id="IPR027417">
    <property type="entry name" value="P-loop_NTPase"/>
</dbReference>
<evidence type="ECO:0000313" key="19">
    <source>
        <dbReference type="Proteomes" id="UP000029998"/>
    </source>
</evidence>
<comment type="function">
    <text evidence="15">Plays a critical role in recombination and DNA repair. Helps process Holliday junction intermediates to mature products by catalyzing branch migration. Has replication fork regression activity, unwinds stalled or blocked replication forks to make a HJ that can be resolved. Has a DNA unwinding activity characteristic of a DNA helicase with 3'-5' polarity.</text>
</comment>
<evidence type="ECO:0000256" key="14">
    <source>
        <dbReference type="ARBA" id="ARBA00048988"/>
    </source>
</evidence>
<keyword evidence="5 15" id="KW-0378">Hydrolase</keyword>
<dbReference type="GO" id="GO:0043138">
    <property type="term" value="F:3'-5' DNA helicase activity"/>
    <property type="evidence" value="ECO:0007669"/>
    <property type="project" value="UniProtKB-EC"/>
</dbReference>
<comment type="catalytic activity">
    <reaction evidence="12 15">
        <text>Couples ATP hydrolysis with the unwinding of duplex DNA by translocating in the 3'-5' direction.</text>
        <dbReference type="EC" id="5.6.2.4"/>
    </reaction>
</comment>
<dbReference type="EMBL" id="AVPU01000006">
    <property type="protein sequence ID" value="KGM55316.1"/>
    <property type="molecule type" value="Genomic_DNA"/>
</dbReference>
<dbReference type="PANTHER" id="PTHR47964">
    <property type="entry name" value="ATP-DEPENDENT DNA HELICASE HOMOLOG RECG, CHLOROPLASTIC"/>
    <property type="match status" value="1"/>
</dbReference>
<accession>A0A0A0EWF3</accession>
<dbReference type="eggNOG" id="COG1200">
    <property type="taxonomic scope" value="Bacteria"/>
</dbReference>
<keyword evidence="8" id="KW-0238">DNA-binding</keyword>
<dbReference type="FunFam" id="3.40.50.300:FF:000391">
    <property type="entry name" value="ATP-dependent DNA helicase RecG"/>
    <property type="match status" value="1"/>
</dbReference>
<evidence type="ECO:0000256" key="11">
    <source>
        <dbReference type="ARBA" id="ARBA00023235"/>
    </source>
</evidence>
<organism evidence="18 19">
    <name type="scientific">Lysobacter daejeonensis GH1-9</name>
    <dbReference type="NCBI Taxonomy" id="1385517"/>
    <lineage>
        <taxon>Bacteria</taxon>
        <taxon>Pseudomonadati</taxon>
        <taxon>Pseudomonadota</taxon>
        <taxon>Gammaproteobacteria</taxon>
        <taxon>Lysobacterales</taxon>
        <taxon>Lysobacteraceae</taxon>
        <taxon>Aerolutibacter</taxon>
    </lineage>
</organism>
<evidence type="ECO:0000256" key="6">
    <source>
        <dbReference type="ARBA" id="ARBA00022806"/>
    </source>
</evidence>
<dbReference type="NCBIfam" id="NF008166">
    <property type="entry name" value="PRK10917.1-4"/>
    <property type="match status" value="1"/>
</dbReference>
<dbReference type="InterPro" id="IPR004609">
    <property type="entry name" value="ATP-dep_DNA_helicase_RecG"/>
</dbReference>
<dbReference type="Pfam" id="PF19833">
    <property type="entry name" value="RecG_dom3_C"/>
    <property type="match status" value="1"/>
</dbReference>
<dbReference type="PROSITE" id="PS51194">
    <property type="entry name" value="HELICASE_CTER"/>
    <property type="match status" value="1"/>
</dbReference>
<dbReference type="SUPFAM" id="SSF52540">
    <property type="entry name" value="P-loop containing nucleoside triphosphate hydrolases"/>
    <property type="match status" value="2"/>
</dbReference>
<evidence type="ECO:0000256" key="15">
    <source>
        <dbReference type="RuleBase" id="RU363016"/>
    </source>
</evidence>
<dbReference type="GO" id="GO:0016887">
    <property type="term" value="F:ATP hydrolysis activity"/>
    <property type="evidence" value="ECO:0007669"/>
    <property type="project" value="RHEA"/>
</dbReference>
<evidence type="ECO:0000256" key="10">
    <source>
        <dbReference type="ARBA" id="ARBA00023204"/>
    </source>
</evidence>
<keyword evidence="4 15" id="KW-0227">DNA damage</keyword>
<dbReference type="GO" id="GO:0006281">
    <property type="term" value="P:DNA repair"/>
    <property type="evidence" value="ECO:0007669"/>
    <property type="project" value="UniProtKB-UniRule"/>
</dbReference>
<dbReference type="RefSeq" id="WP_036135656.1">
    <property type="nucleotide sequence ID" value="NZ_AVPU01000006.1"/>
</dbReference>
<dbReference type="InterPro" id="IPR033454">
    <property type="entry name" value="RecG_wedge"/>
</dbReference>
<keyword evidence="7 15" id="KW-0067">ATP-binding</keyword>
<dbReference type="InterPro" id="IPR012340">
    <property type="entry name" value="NA-bd_OB-fold"/>
</dbReference>
<comment type="similarity">
    <text evidence="1 15">Belongs to the helicase family. RecG subfamily.</text>
</comment>
<evidence type="ECO:0000259" key="17">
    <source>
        <dbReference type="PROSITE" id="PS51194"/>
    </source>
</evidence>
<dbReference type="Pfam" id="PF00270">
    <property type="entry name" value="DEAD"/>
    <property type="match status" value="1"/>
</dbReference>
<dbReference type="NCBIfam" id="NF008163">
    <property type="entry name" value="PRK10917.1-1"/>
    <property type="match status" value="1"/>
</dbReference>
<dbReference type="PROSITE" id="PS51192">
    <property type="entry name" value="HELICASE_ATP_BIND_1"/>
    <property type="match status" value="1"/>
</dbReference>
<gene>
    <name evidence="18" type="ORF">N800_15275</name>
</gene>
<keyword evidence="11" id="KW-0413">Isomerase</keyword>
<dbReference type="CDD" id="cd04488">
    <property type="entry name" value="RecG_wedge_OBF"/>
    <property type="match status" value="1"/>
</dbReference>
<evidence type="ECO:0000256" key="7">
    <source>
        <dbReference type="ARBA" id="ARBA00022840"/>
    </source>
</evidence>